<accession>A0A397PCQ0</accession>
<gene>
    <name evidence="3" type="ORF">BXY53_2659</name>
</gene>
<dbReference type="PIRSF" id="PIRSF004555">
    <property type="entry name" value="UCP004555"/>
    <property type="match status" value="1"/>
</dbReference>
<evidence type="ECO:0000313" key="3">
    <source>
        <dbReference type="EMBL" id="RIA47276.1"/>
    </source>
</evidence>
<name>A0A397PCQ0_9HYPH</name>
<dbReference type="GO" id="GO:0003677">
    <property type="term" value="F:DNA binding"/>
    <property type="evidence" value="ECO:0007669"/>
    <property type="project" value="UniProtKB-UniRule"/>
</dbReference>
<dbReference type="PANTHER" id="PTHR33449">
    <property type="entry name" value="NUCLEOID-ASSOCIATED PROTEIN YBAB"/>
    <property type="match status" value="1"/>
</dbReference>
<evidence type="ECO:0000256" key="1">
    <source>
        <dbReference type="ARBA" id="ARBA00023125"/>
    </source>
</evidence>
<dbReference type="InterPro" id="IPR036894">
    <property type="entry name" value="YbaB-like_sf"/>
</dbReference>
<comment type="similarity">
    <text evidence="2">Belongs to the YbaB/EbfC family.</text>
</comment>
<dbReference type="EMBL" id="QXDF01000004">
    <property type="protein sequence ID" value="RIA47276.1"/>
    <property type="molecule type" value="Genomic_DNA"/>
</dbReference>
<dbReference type="GO" id="GO:0005829">
    <property type="term" value="C:cytosol"/>
    <property type="evidence" value="ECO:0007669"/>
    <property type="project" value="TreeGrafter"/>
</dbReference>
<protein>
    <recommendedName>
        <fullName evidence="2">Nucleoid-associated protein BXY53_2659</fullName>
    </recommendedName>
</protein>
<keyword evidence="4" id="KW-1185">Reference proteome</keyword>
<comment type="caution">
    <text evidence="3">The sequence shown here is derived from an EMBL/GenBank/DDBJ whole genome shotgun (WGS) entry which is preliminary data.</text>
</comment>
<comment type="subcellular location">
    <subcellularLocation>
        <location evidence="2">Cytoplasm</location>
        <location evidence="2">Nucleoid</location>
    </subcellularLocation>
</comment>
<dbReference type="Gene3D" id="3.30.1310.10">
    <property type="entry name" value="Nucleoid-associated protein YbaB-like domain"/>
    <property type="match status" value="1"/>
</dbReference>
<keyword evidence="2" id="KW-0963">Cytoplasm</keyword>
<comment type="subunit">
    <text evidence="2">Homodimer.</text>
</comment>
<dbReference type="GO" id="GO:0043590">
    <property type="term" value="C:bacterial nucleoid"/>
    <property type="evidence" value="ECO:0007669"/>
    <property type="project" value="UniProtKB-UniRule"/>
</dbReference>
<organism evidence="3 4">
    <name type="scientific">Dichotomicrobium thermohalophilum</name>
    <dbReference type="NCBI Taxonomy" id="933063"/>
    <lineage>
        <taxon>Bacteria</taxon>
        <taxon>Pseudomonadati</taxon>
        <taxon>Pseudomonadota</taxon>
        <taxon>Alphaproteobacteria</taxon>
        <taxon>Hyphomicrobiales</taxon>
        <taxon>Hyphomicrobiaceae</taxon>
        <taxon>Dichotomicrobium</taxon>
    </lineage>
</organism>
<dbReference type="AlphaFoldDB" id="A0A397PCQ0"/>
<reference evidence="3 4" key="1">
    <citation type="submission" date="2018-08" db="EMBL/GenBank/DDBJ databases">
        <title>Genomic Encyclopedia of Archaeal and Bacterial Type Strains, Phase II (KMG-II): from individual species to whole genera.</title>
        <authorList>
            <person name="Goeker M."/>
        </authorList>
    </citation>
    <scope>NUCLEOTIDE SEQUENCE [LARGE SCALE GENOMIC DNA]</scope>
    <source>
        <strain evidence="3 4">DSM 5002</strain>
    </source>
</reference>
<evidence type="ECO:0000313" key="4">
    <source>
        <dbReference type="Proteomes" id="UP000266273"/>
    </source>
</evidence>
<evidence type="ECO:0000256" key="2">
    <source>
        <dbReference type="HAMAP-Rule" id="MF_00274"/>
    </source>
</evidence>
<dbReference type="Proteomes" id="UP000266273">
    <property type="component" value="Unassembled WGS sequence"/>
</dbReference>
<proteinExistence type="inferred from homology"/>
<keyword evidence="1 2" id="KW-0238">DNA-binding</keyword>
<sequence length="99" mass="10731">MMKQAKELQSKMAEMQAEIEQLTRDGTAGAGLVTVTINGKGEMRAVSVDPSLMKPDEKEILEDLIVAAHADAKAKMEEALQEKMKDMTGGLPLPPGMKF</sequence>
<dbReference type="Pfam" id="PF02575">
    <property type="entry name" value="YbaB_DNA_bd"/>
    <property type="match status" value="1"/>
</dbReference>
<dbReference type="NCBIfam" id="TIGR00103">
    <property type="entry name" value="DNA_YbaB_EbfC"/>
    <property type="match status" value="1"/>
</dbReference>
<comment type="function">
    <text evidence="2">Binds to DNA and alters its conformation. May be involved in regulation of gene expression, nucleoid organization and DNA protection.</text>
</comment>
<dbReference type="InterPro" id="IPR004401">
    <property type="entry name" value="YbaB/EbfC"/>
</dbReference>
<dbReference type="SUPFAM" id="SSF82607">
    <property type="entry name" value="YbaB-like"/>
    <property type="match status" value="1"/>
</dbReference>
<dbReference type="PANTHER" id="PTHR33449:SF1">
    <property type="entry name" value="NUCLEOID-ASSOCIATED PROTEIN YBAB"/>
    <property type="match status" value="1"/>
</dbReference>
<dbReference type="HAMAP" id="MF_00274">
    <property type="entry name" value="DNA_YbaB_EbfC"/>
    <property type="match status" value="1"/>
</dbReference>